<reference evidence="1" key="1">
    <citation type="submission" date="2020-02" db="EMBL/GenBank/DDBJ databases">
        <authorList>
            <person name="Meier V. D."/>
        </authorList>
    </citation>
    <scope>NUCLEOTIDE SEQUENCE</scope>
    <source>
        <strain evidence="1">AVDCRST_MAG94</strain>
    </source>
</reference>
<sequence length="52" mass="5702">PPCVRFADIVTEADATLSTWYLVKASRVGTFTPLTKPSFARRTCNKTLSLVA</sequence>
<feature type="non-terminal residue" evidence="1">
    <location>
        <position position="1"/>
    </location>
</feature>
<evidence type="ECO:0000313" key="1">
    <source>
        <dbReference type="EMBL" id="CAA9352802.1"/>
    </source>
</evidence>
<dbReference type="AlphaFoldDB" id="A0A6J4M8G1"/>
<feature type="non-terminal residue" evidence="1">
    <location>
        <position position="52"/>
    </location>
</feature>
<accession>A0A6J4M8G1</accession>
<proteinExistence type="predicted"/>
<organism evidence="1">
    <name type="scientific">uncultured Leptolyngbya sp</name>
    <dbReference type="NCBI Taxonomy" id="332963"/>
    <lineage>
        <taxon>Bacteria</taxon>
        <taxon>Bacillati</taxon>
        <taxon>Cyanobacteriota</taxon>
        <taxon>Cyanophyceae</taxon>
        <taxon>Leptolyngbyales</taxon>
        <taxon>Leptolyngbyaceae</taxon>
        <taxon>Leptolyngbya group</taxon>
        <taxon>Leptolyngbya</taxon>
        <taxon>environmental samples</taxon>
    </lineage>
</organism>
<dbReference type="EMBL" id="CADCTY010001022">
    <property type="protein sequence ID" value="CAA9352802.1"/>
    <property type="molecule type" value="Genomic_DNA"/>
</dbReference>
<name>A0A6J4M8G1_9CYAN</name>
<protein>
    <submittedName>
        <fullName evidence="1">Uncharacterized protein</fullName>
    </submittedName>
</protein>
<gene>
    <name evidence="1" type="ORF">AVDCRST_MAG94-2907</name>
</gene>